<dbReference type="GO" id="GO:0000287">
    <property type="term" value="F:magnesium ion binding"/>
    <property type="evidence" value="ECO:0007669"/>
    <property type="project" value="InterPro"/>
</dbReference>
<dbReference type="InterPro" id="IPR010045">
    <property type="entry name" value="DeoB"/>
</dbReference>
<protein>
    <submittedName>
        <fullName evidence="1">Phosphopentomutase</fullName>
        <ecNumber evidence="1">5.4.2.7</ecNumber>
    </submittedName>
</protein>
<keyword evidence="1" id="KW-0413">Isomerase</keyword>
<dbReference type="InterPro" id="IPR017850">
    <property type="entry name" value="Alkaline_phosphatase_core_sf"/>
</dbReference>
<proteinExistence type="predicted"/>
<accession>A0A354YYL1</accession>
<feature type="non-terminal residue" evidence="1">
    <location>
        <position position="60"/>
    </location>
</feature>
<dbReference type="Proteomes" id="UP000263273">
    <property type="component" value="Unassembled WGS sequence"/>
</dbReference>
<dbReference type="SUPFAM" id="SSF53649">
    <property type="entry name" value="Alkaline phosphatase-like"/>
    <property type="match status" value="1"/>
</dbReference>
<dbReference type="EMBL" id="DNZF01000234">
    <property type="protein sequence ID" value="HBK54428.1"/>
    <property type="molecule type" value="Genomic_DNA"/>
</dbReference>
<dbReference type="PANTHER" id="PTHR21110">
    <property type="entry name" value="PHOSPHOPENTOMUTASE"/>
    <property type="match status" value="1"/>
</dbReference>
<dbReference type="GO" id="GO:0005829">
    <property type="term" value="C:cytosol"/>
    <property type="evidence" value="ECO:0007669"/>
    <property type="project" value="TreeGrafter"/>
</dbReference>
<dbReference type="GO" id="GO:0009117">
    <property type="term" value="P:nucleotide metabolic process"/>
    <property type="evidence" value="ECO:0007669"/>
    <property type="project" value="InterPro"/>
</dbReference>
<reference evidence="1 2" key="1">
    <citation type="journal article" date="2018" name="Nat. Biotechnol.">
        <title>A standardized bacterial taxonomy based on genome phylogeny substantially revises the tree of life.</title>
        <authorList>
            <person name="Parks D.H."/>
            <person name="Chuvochina M."/>
            <person name="Waite D.W."/>
            <person name="Rinke C."/>
            <person name="Skarshewski A."/>
            <person name="Chaumeil P.A."/>
            <person name="Hugenholtz P."/>
        </authorList>
    </citation>
    <scope>NUCLEOTIDE SEQUENCE [LARGE SCALE GENOMIC DNA]</scope>
    <source>
        <strain evidence="1">UBA10948</strain>
    </source>
</reference>
<dbReference type="GO" id="GO:0008973">
    <property type="term" value="F:phosphopentomutase activity"/>
    <property type="evidence" value="ECO:0007669"/>
    <property type="project" value="UniProtKB-EC"/>
</dbReference>
<dbReference type="Gene3D" id="3.40.720.10">
    <property type="entry name" value="Alkaline Phosphatase, subunit A"/>
    <property type="match status" value="1"/>
</dbReference>
<name>A0A354YYL1_9FIRM</name>
<organism evidence="1 2">
    <name type="scientific">Syntrophomonas wolfei</name>
    <dbReference type="NCBI Taxonomy" id="863"/>
    <lineage>
        <taxon>Bacteria</taxon>
        <taxon>Bacillati</taxon>
        <taxon>Bacillota</taxon>
        <taxon>Clostridia</taxon>
        <taxon>Eubacteriales</taxon>
        <taxon>Syntrophomonadaceae</taxon>
        <taxon>Syntrophomonas</taxon>
    </lineage>
</organism>
<comment type="caution">
    <text evidence="1">The sequence shown here is derived from an EMBL/GenBank/DDBJ whole genome shotgun (WGS) entry which is preliminary data.</text>
</comment>
<dbReference type="AlphaFoldDB" id="A0A354YYL1"/>
<dbReference type="EC" id="5.4.2.7" evidence="1"/>
<dbReference type="PANTHER" id="PTHR21110:SF0">
    <property type="entry name" value="PHOSPHOPENTOMUTASE"/>
    <property type="match status" value="1"/>
</dbReference>
<evidence type="ECO:0000313" key="1">
    <source>
        <dbReference type="EMBL" id="HBK54428.1"/>
    </source>
</evidence>
<dbReference type="GO" id="GO:0043094">
    <property type="term" value="P:metabolic compound salvage"/>
    <property type="evidence" value="ECO:0007669"/>
    <property type="project" value="InterPro"/>
</dbReference>
<evidence type="ECO:0000313" key="2">
    <source>
        <dbReference type="Proteomes" id="UP000263273"/>
    </source>
</evidence>
<sequence>MTRRAILIVLDSAGIGEMEDSSLYGDQGSNTIVNTARAVGGLELPRMQSLGLGNLDEIPG</sequence>
<gene>
    <name evidence="1" type="ORF">DDZ44_10875</name>
</gene>